<gene>
    <name evidence="13" type="ORF">AT9943_LOCUS18663</name>
</gene>
<comment type="subcellular location">
    <subcellularLocation>
        <location evidence="1">Nucleus</location>
        <location evidence="1">Nucleolus</location>
    </subcellularLocation>
</comment>
<feature type="compositionally biased region" description="Basic residues" evidence="9">
    <location>
        <begin position="246"/>
        <end position="260"/>
    </location>
</feature>
<evidence type="ECO:0000256" key="4">
    <source>
        <dbReference type="ARBA" id="ARBA00022552"/>
    </source>
</evidence>
<evidence type="ECO:0000259" key="12">
    <source>
        <dbReference type="PROSITE" id="PS51925"/>
    </source>
</evidence>
<dbReference type="InterPro" id="IPR058668">
    <property type="entry name" value="NERD_dom"/>
</dbReference>
<feature type="region of interest" description="Disordered" evidence="9">
    <location>
        <begin position="1439"/>
        <end position="1469"/>
    </location>
</feature>
<dbReference type="EMBL" id="LR881470">
    <property type="protein sequence ID" value="CAD5331173.1"/>
    <property type="molecule type" value="Genomic_DNA"/>
</dbReference>
<dbReference type="Proteomes" id="UP000516314">
    <property type="component" value="Chromosome 5"/>
</dbReference>
<dbReference type="PANTHER" id="PTHR31149">
    <property type="entry name" value="EXPRESSED PROTEIN"/>
    <property type="match status" value="1"/>
</dbReference>
<evidence type="ECO:0000256" key="5">
    <source>
        <dbReference type="ARBA" id="ARBA00022884"/>
    </source>
</evidence>
<comment type="similarity">
    <text evidence="2">Belongs to the KRR1 family.</text>
</comment>
<sequence length="1776" mass="201129">MAEVEEIAHEEQNIEKREKKKGKHEKPKPWDDDPNIDRWTIEKFDPAWNPTGMTETSTFSTLFPQYREKYLQECWPRVESALKEYGVACKLNLVEGSMTVSTTRKTRDPYIIVKARDLIKLLSRSVPAPQAIKILEDEVQCDIIKIGNLVRNKERFVKRRQRLVGPNSSTLKALEILTNCYILVQGSTVAAMGPFKGLKQLRRIVEDCVQNIMHPVYHIKTLMMKKELEKDPALANESWDRFLPTFRKKNVKQKKPKSKEKKPYTPFPPPQPPSKIDMQLESGEYFMSDKKKSEKKWQEKQEKQSEKSTENKRKRDASFLPPEEPMNNNSNANKSEDGKNDITELTNSLKSKTKELKKQKKTHERVNAEEYIAGPSSSADKSSKNRQVTSLTKEFPLETEWELEGVFLIRHLKKRTRGIGADVLPATGCLTASPPLKVLRYKFWVVMGDITWVEEGNGSATSSRKRKARPKRFEFVGWGSRQLIEFLHSLGKDTSEMISRYDVSDTIAKYISKEGLLDPSNKKKVVCDKRLVLLFGTRTIFRMKVYDLLEKHYKENQDDSDFDFLYEDEPQIICHSEKIAKRTSKVVKKPRGTFAAIVSDNIKLLYLRKSLVQELLKSPDTFEGKMLGSFVRIKSDPNDYLQKYPYQLVQKVELSLCFCFLCYIGVKKEHGTDDFLLQVTNYVKDVSISVLSDDNFSQEECEDLHQRIKNGLLKKPTIVEMEEKAKKLHKDQTKHWLGREIELLKRLIDRANEKGWRREYPFLGNSFYLDKRELLQNPDEQARLLREVPEVIGEELVQNPEVSSPEAHKSDNEQRLSESPLSCIHETPEARNLFGGEDQQFNNGYVMSNPITTPGITSCATEINKGLPTWIASAGAEYLHVDVEQPANGIIGGETPTEESKVSQLQSSIPVNNVDNGSQVQPNPSEVIELSDDDEDDNGDGETLDPKVEDVRVLSYDKEKLNWLYKDPQGLVQGPFSLTQLKAWSDAEYFTKQFRVWMTGESMESAVLLTDVLRLVPDEILRVGRNWSRVFGSVSRGFDFGFVSFWGLENMDNGHEERLAERFSGVGLGESSGSHENDVKNDSLFQVIKAVEAAEATIKQQVEENNLLKAELQRRYLELAKYKSGESLPQTSDLGNHSNTTTGGSSPLHQSAAGISLVDRRKGKINASAAHPSGMLVVHQHVHPNGEEATVSNRSEDHHSEGIMTNGIVRGTVGGGGTSQLSSSPSTISLSPMRPLLEGDHDLHINSSSHELMPVGEVNNSGTAWKQELIHKVQEQDQEILRLRKYLADYSTKEVQIRNEKYVLEKRIAHMRSAFDQQQQDLVDAASKALSYRQEIIEENIRLTYALQAAEQERSLFVSILLPLLSEYSLHPQISDSQSIVSSVKVLFRHLQEKLNVTETKLKETEYQLAPWQSDVNHSNASPLSPYQPVGVGLRYSTDSEHHHQDRRGGSAASNYHLDGPESRSPAFQMPVQPALNQDESHGPNNRVQFREPLSNTFMDDAYADVQADSNTTLENSTYVAVDDPSPSNYPILAPVLEEPSSSFSEAADDDPLPGIADLQISGEPFPGRELQVSGHSINGTTKCNFEWVRHLEDGSVNYIDGAKRPDYLVTADDVDLYLAIEVHPLDDKNRKGELVRVFANENCKITCHPEMQSHIEKSLYNGHALFKVSYSIGYLDIWEAATLSIKKEGYSIKPTNDPVITEKFSSSTNIVIPFDQPADFVIIGTDGEEHLCRVVDNDATDLSCSRDTIVLTLRLFLKKTLQRKKGKKKGFLFNK</sequence>
<dbReference type="InterPro" id="IPR036612">
    <property type="entry name" value="KH_dom_type_1_sf"/>
</dbReference>
<dbReference type="GO" id="GO:1990904">
    <property type="term" value="C:ribonucleoprotein complex"/>
    <property type="evidence" value="ECO:0007669"/>
    <property type="project" value="UniProtKB-KW"/>
</dbReference>
<evidence type="ECO:0000256" key="3">
    <source>
        <dbReference type="ARBA" id="ARBA00022517"/>
    </source>
</evidence>
<dbReference type="InterPro" id="IPR003169">
    <property type="entry name" value="GYF"/>
</dbReference>
<keyword evidence="6" id="KW-0539">Nucleus</keyword>
<proteinExistence type="inferred from homology"/>
<dbReference type="Pfam" id="PF25980">
    <property type="entry name" value="NERD_plant"/>
    <property type="match status" value="1"/>
</dbReference>
<dbReference type="Pfam" id="PF03126">
    <property type="entry name" value="Plus-3"/>
    <property type="match status" value="1"/>
</dbReference>
<dbReference type="GO" id="GO:0003677">
    <property type="term" value="F:DNA binding"/>
    <property type="evidence" value="ECO:0007669"/>
    <property type="project" value="InterPro"/>
</dbReference>
<keyword evidence="7" id="KW-0687">Ribonucleoprotein</keyword>
<dbReference type="InterPro" id="IPR004343">
    <property type="entry name" value="Plus-3_dom"/>
</dbReference>
<dbReference type="Gene3D" id="3.90.70.200">
    <property type="entry name" value="Plus-3 domain"/>
    <property type="match status" value="1"/>
</dbReference>
<evidence type="ECO:0000256" key="2">
    <source>
        <dbReference type="ARBA" id="ARBA00009344"/>
    </source>
</evidence>
<dbReference type="SUPFAM" id="SSF47592">
    <property type="entry name" value="SWIB/MDM2 domain"/>
    <property type="match status" value="1"/>
</dbReference>
<dbReference type="SMART" id="SM00719">
    <property type="entry name" value="Plus3"/>
    <property type="match status" value="1"/>
</dbReference>
<dbReference type="InterPro" id="IPR035445">
    <property type="entry name" value="GYF-like_dom_sf"/>
</dbReference>
<evidence type="ECO:0000256" key="6">
    <source>
        <dbReference type="ARBA" id="ARBA00023242"/>
    </source>
</evidence>
<dbReference type="Gene3D" id="1.10.245.10">
    <property type="entry name" value="SWIB/MDM2 domain"/>
    <property type="match status" value="1"/>
</dbReference>
<dbReference type="InterPro" id="IPR003121">
    <property type="entry name" value="SWIB_MDM2_domain"/>
</dbReference>
<feature type="domain" description="GYF" evidence="10">
    <location>
        <begin position="960"/>
        <end position="1014"/>
    </location>
</feature>
<dbReference type="Gene3D" id="2.60.40.2700">
    <property type="match status" value="1"/>
</dbReference>
<name>A0A7G2F802_ARATH</name>
<dbReference type="CDD" id="cd22393">
    <property type="entry name" value="KH-I_KRR1_rpt1"/>
    <property type="match status" value="1"/>
</dbReference>
<feature type="compositionally biased region" description="Basic and acidic residues" evidence="9">
    <location>
        <begin position="1"/>
        <end position="17"/>
    </location>
</feature>
<keyword evidence="3" id="KW-0690">Ribosome biogenesis</keyword>
<dbReference type="GO" id="GO:0006364">
    <property type="term" value="P:rRNA processing"/>
    <property type="evidence" value="ECO:0007669"/>
    <property type="project" value="UniProtKB-KW"/>
</dbReference>
<dbReference type="Pfam" id="PF23197">
    <property type="entry name" value="IG_AIR9"/>
    <property type="match status" value="1"/>
</dbReference>
<evidence type="ECO:0000256" key="1">
    <source>
        <dbReference type="ARBA" id="ARBA00004604"/>
    </source>
</evidence>
<dbReference type="InterPro" id="IPR048549">
    <property type="entry name" value="KRR1-like_KH2_euk"/>
</dbReference>
<feature type="compositionally biased region" description="Basic and acidic residues" evidence="9">
    <location>
        <begin position="1439"/>
        <end position="1449"/>
    </location>
</feature>
<feature type="compositionally biased region" description="Polar residues" evidence="9">
    <location>
        <begin position="910"/>
        <end position="924"/>
    </location>
</feature>
<dbReference type="CDD" id="cd22394">
    <property type="entry name" value="KH-I_KRR1_rpt2"/>
    <property type="match status" value="1"/>
</dbReference>
<evidence type="ECO:0000259" key="10">
    <source>
        <dbReference type="PROSITE" id="PS50829"/>
    </source>
</evidence>
<feature type="compositionally biased region" description="Basic and acidic residues" evidence="9">
    <location>
        <begin position="27"/>
        <end position="36"/>
    </location>
</feature>
<dbReference type="PANTHER" id="PTHR31149:SF9">
    <property type="entry name" value="TRANSMEMBRANE PROTEIN"/>
    <property type="match status" value="1"/>
</dbReference>
<evidence type="ECO:0000256" key="9">
    <source>
        <dbReference type="SAM" id="MobiDB-lite"/>
    </source>
</evidence>
<dbReference type="InterPro" id="IPR048548">
    <property type="entry name" value="KRR1-like_KH2"/>
</dbReference>
<dbReference type="Pfam" id="PF21800">
    <property type="entry name" value="KH_KRR1_2nd"/>
    <property type="match status" value="1"/>
</dbReference>
<reference evidence="13 14" key="1">
    <citation type="submission" date="2020-09" db="EMBL/GenBank/DDBJ databases">
        <authorList>
            <person name="Ashkenazy H."/>
        </authorList>
    </citation>
    <scope>NUCLEOTIDE SEQUENCE [LARGE SCALE GENOMIC DNA]</scope>
    <source>
        <strain evidence="14">cv. Cdm-0</strain>
    </source>
</reference>
<feature type="compositionally biased region" description="Basic and acidic residues" evidence="9">
    <location>
        <begin position="806"/>
        <end position="816"/>
    </location>
</feature>
<feature type="region of interest" description="Disordered" evidence="9">
    <location>
        <begin position="910"/>
        <end position="945"/>
    </location>
</feature>
<feature type="compositionally biased region" description="Acidic residues" evidence="9">
    <location>
        <begin position="929"/>
        <end position="943"/>
    </location>
</feature>
<feature type="domain" description="Plus3" evidence="11">
    <location>
        <begin position="596"/>
        <end position="733"/>
    </location>
</feature>
<evidence type="ECO:0000256" key="8">
    <source>
        <dbReference type="ARBA" id="ARBA00032993"/>
    </source>
</evidence>
<evidence type="ECO:0000256" key="7">
    <source>
        <dbReference type="ARBA" id="ARBA00023274"/>
    </source>
</evidence>
<dbReference type="Pfam" id="PF02201">
    <property type="entry name" value="SWIB"/>
    <property type="match status" value="1"/>
</dbReference>
<dbReference type="Pfam" id="PF17903">
    <property type="entry name" value="KH_KRR1_1st"/>
    <property type="match status" value="1"/>
</dbReference>
<keyword evidence="5" id="KW-0694">RNA-binding</keyword>
<feature type="compositionally biased region" description="Polar residues" evidence="9">
    <location>
        <begin position="1127"/>
        <end position="1149"/>
    </location>
</feature>
<dbReference type="InterPro" id="IPR048550">
    <property type="entry name" value="KRR1-like_KH1_euk"/>
</dbReference>
<feature type="compositionally biased region" description="Polar residues" evidence="9">
    <location>
        <begin position="375"/>
        <end position="387"/>
    </location>
</feature>
<dbReference type="FunFam" id="2.60.40.2700:FF:000001">
    <property type="entry name" value="Transmembrane protein"/>
    <property type="match status" value="1"/>
</dbReference>
<organism evidence="13 14">
    <name type="scientific">Arabidopsis thaliana</name>
    <name type="common">Mouse-ear cress</name>
    <dbReference type="NCBI Taxonomy" id="3702"/>
    <lineage>
        <taxon>Eukaryota</taxon>
        <taxon>Viridiplantae</taxon>
        <taxon>Streptophyta</taxon>
        <taxon>Embryophyta</taxon>
        <taxon>Tracheophyta</taxon>
        <taxon>Spermatophyta</taxon>
        <taxon>Magnoliopsida</taxon>
        <taxon>eudicotyledons</taxon>
        <taxon>Gunneridae</taxon>
        <taxon>Pentapetalae</taxon>
        <taxon>rosids</taxon>
        <taxon>malvids</taxon>
        <taxon>Brassicales</taxon>
        <taxon>Brassicaceae</taxon>
        <taxon>Camelineae</taxon>
        <taxon>Arabidopsis</taxon>
    </lineage>
</organism>
<protein>
    <recommendedName>
        <fullName evidence="8">KRR-R motif-containing protein 1</fullName>
    </recommendedName>
</protein>
<dbReference type="FunFam" id="3.30.1370.10:FF:000011">
    <property type="entry name" value="KRR1 small subunit processome component"/>
    <property type="match status" value="1"/>
</dbReference>
<keyword evidence="4" id="KW-0698">rRNA processing</keyword>
<accession>A0A7G2F802</accession>
<evidence type="ECO:0000313" key="14">
    <source>
        <dbReference type="Proteomes" id="UP000516314"/>
    </source>
</evidence>
<dbReference type="InterPro" id="IPR056284">
    <property type="entry name" value="AIR9-like_A9"/>
</dbReference>
<dbReference type="SUPFAM" id="SSF55277">
    <property type="entry name" value="GYF domain"/>
    <property type="match status" value="1"/>
</dbReference>
<dbReference type="GO" id="GO:0003723">
    <property type="term" value="F:RNA binding"/>
    <property type="evidence" value="ECO:0007669"/>
    <property type="project" value="UniProtKB-KW"/>
</dbReference>
<dbReference type="PROSITE" id="PS50829">
    <property type="entry name" value="GYF"/>
    <property type="match status" value="1"/>
</dbReference>
<dbReference type="SUPFAM" id="SSF54791">
    <property type="entry name" value="Eukaryotic type KH-domain (KH-domain type I)"/>
    <property type="match status" value="1"/>
</dbReference>
<feature type="region of interest" description="Disordered" evidence="9">
    <location>
        <begin position="246"/>
        <end position="387"/>
    </location>
</feature>
<dbReference type="Gene3D" id="3.30.1370.10">
    <property type="entry name" value="K Homology domain, type 1"/>
    <property type="match status" value="2"/>
</dbReference>
<dbReference type="SUPFAM" id="SSF159042">
    <property type="entry name" value="Plus3-like"/>
    <property type="match status" value="1"/>
</dbReference>
<feature type="region of interest" description="Disordered" evidence="9">
    <location>
        <begin position="1"/>
        <end position="36"/>
    </location>
</feature>
<dbReference type="InterPro" id="IPR055474">
    <property type="entry name" value="DUF7046"/>
</dbReference>
<dbReference type="InterPro" id="IPR036885">
    <property type="entry name" value="SWIB_MDM2_dom_sf"/>
</dbReference>
<dbReference type="Pfam" id="PF23080">
    <property type="entry name" value="DUF7046"/>
    <property type="match status" value="1"/>
</dbReference>
<dbReference type="CDD" id="cd00855">
    <property type="entry name" value="SWIB-MDM2"/>
    <property type="match status" value="1"/>
</dbReference>
<dbReference type="FunFam" id="3.30.1370.10:FF:000014">
    <property type="entry name" value="KRR1 small subunit processome component"/>
    <property type="match status" value="1"/>
</dbReference>
<evidence type="ECO:0000259" key="11">
    <source>
        <dbReference type="PROSITE" id="PS51360"/>
    </source>
</evidence>
<dbReference type="Gene3D" id="3.30.1490.40">
    <property type="match status" value="1"/>
</dbReference>
<feature type="domain" description="DM2" evidence="12">
    <location>
        <begin position="472"/>
        <end position="555"/>
    </location>
</feature>
<dbReference type="PROSITE" id="PS51925">
    <property type="entry name" value="SWIB_MDM2"/>
    <property type="match status" value="1"/>
</dbReference>
<dbReference type="InterPro" id="IPR036128">
    <property type="entry name" value="Plus3-like_sf"/>
</dbReference>
<dbReference type="GO" id="GO:0005730">
    <property type="term" value="C:nucleolus"/>
    <property type="evidence" value="ECO:0007669"/>
    <property type="project" value="UniProtKB-SubCell"/>
</dbReference>
<feature type="compositionally biased region" description="Basic and acidic residues" evidence="9">
    <location>
        <begin position="287"/>
        <end position="317"/>
    </location>
</feature>
<feature type="region of interest" description="Disordered" evidence="9">
    <location>
        <begin position="798"/>
        <end position="820"/>
    </location>
</feature>
<dbReference type="PROSITE" id="PS51360">
    <property type="entry name" value="PLUS3"/>
    <property type="match status" value="1"/>
</dbReference>
<evidence type="ECO:0000313" key="13">
    <source>
        <dbReference type="EMBL" id="CAD5331173.1"/>
    </source>
</evidence>
<dbReference type="InterPro" id="IPR041174">
    <property type="entry name" value="KRR1-like_KH1"/>
</dbReference>
<dbReference type="SMART" id="SM00444">
    <property type="entry name" value="GYF"/>
    <property type="match status" value="1"/>
</dbReference>
<dbReference type="Pfam" id="PF02213">
    <property type="entry name" value="GYF"/>
    <property type="match status" value="1"/>
</dbReference>
<feature type="region of interest" description="Disordered" evidence="9">
    <location>
        <begin position="1127"/>
        <end position="1150"/>
    </location>
</feature>